<dbReference type="Proteomes" id="UP000053405">
    <property type="component" value="Unassembled WGS sequence"/>
</dbReference>
<proteinExistence type="predicted"/>
<evidence type="ECO:0000313" key="2">
    <source>
        <dbReference type="Proteomes" id="UP000053405"/>
    </source>
</evidence>
<organism evidence="1 2">
    <name type="scientific">Gordonia hirsuta DSM 44140 = NBRC 16056</name>
    <dbReference type="NCBI Taxonomy" id="1121927"/>
    <lineage>
        <taxon>Bacteria</taxon>
        <taxon>Bacillati</taxon>
        <taxon>Actinomycetota</taxon>
        <taxon>Actinomycetes</taxon>
        <taxon>Mycobacteriales</taxon>
        <taxon>Gordoniaceae</taxon>
        <taxon>Gordonia</taxon>
    </lineage>
</organism>
<dbReference type="EMBL" id="BANT01000068">
    <property type="protein sequence ID" value="GAC59013.1"/>
    <property type="molecule type" value="Genomic_DNA"/>
</dbReference>
<sequence length="136" mass="14868">MRSSKTERIRVTDRGSTVAVVCRITSTVGGAEHVEWTVERVQTPDSARKYGRRHWAHPDALAWPENYRGVSVSGGVIDDGAGGIEVVEGARYRVLGPRHEVAVTLPQLGRVLGPLVDAGRGRVDAEVLRDLLRKYG</sequence>
<dbReference type="STRING" id="1121927.GOHSU_68_00050"/>
<reference evidence="1 2" key="1">
    <citation type="submission" date="2012-12" db="EMBL/GenBank/DDBJ databases">
        <title>Whole genome shotgun sequence of Gordonia hirsuta NBRC 16056.</title>
        <authorList>
            <person name="Isaki-Nakamura S."/>
            <person name="Hosoyama A."/>
            <person name="Tsuchikane K."/>
            <person name="Katsumata H."/>
            <person name="Baba S."/>
            <person name="Yamazaki S."/>
            <person name="Fujita N."/>
        </authorList>
    </citation>
    <scope>NUCLEOTIDE SEQUENCE [LARGE SCALE GENOMIC DNA]</scope>
    <source>
        <strain evidence="1 2">NBRC 16056</strain>
    </source>
</reference>
<keyword evidence="2" id="KW-1185">Reference proteome</keyword>
<accession>L7LG39</accession>
<comment type="caution">
    <text evidence="1">The sequence shown here is derived from an EMBL/GenBank/DDBJ whole genome shotgun (WGS) entry which is preliminary data.</text>
</comment>
<evidence type="ECO:0000313" key="1">
    <source>
        <dbReference type="EMBL" id="GAC59013.1"/>
    </source>
</evidence>
<protein>
    <submittedName>
        <fullName evidence="1">Uncharacterized protein</fullName>
    </submittedName>
</protein>
<dbReference type="AlphaFoldDB" id="L7LG39"/>
<gene>
    <name evidence="1" type="ORF">GOHSU_68_00050</name>
</gene>
<name>L7LG39_9ACTN</name>